<gene>
    <name evidence="2" type="ORF">F1735_32055</name>
</gene>
<organism evidence="2 3">
    <name type="scientific">Massilia genomosp. 1</name>
    <dbReference type="NCBI Taxonomy" id="2609280"/>
    <lineage>
        <taxon>Bacteria</taxon>
        <taxon>Pseudomonadati</taxon>
        <taxon>Pseudomonadota</taxon>
        <taxon>Betaproteobacteria</taxon>
        <taxon>Burkholderiales</taxon>
        <taxon>Oxalobacteraceae</taxon>
        <taxon>Telluria group</taxon>
        <taxon>Massilia</taxon>
    </lineage>
</organism>
<evidence type="ECO:0000313" key="2">
    <source>
        <dbReference type="EMBL" id="NHZ66862.1"/>
    </source>
</evidence>
<feature type="chain" id="PRO_5046246146" evidence="1">
    <location>
        <begin position="23"/>
        <end position="152"/>
    </location>
</feature>
<keyword evidence="1" id="KW-0732">Signal</keyword>
<dbReference type="Proteomes" id="UP000610594">
    <property type="component" value="Unassembled WGS sequence"/>
</dbReference>
<comment type="caution">
    <text evidence="2">The sequence shown here is derived from an EMBL/GenBank/DDBJ whole genome shotgun (WGS) entry which is preliminary data.</text>
</comment>
<evidence type="ECO:0000313" key="3">
    <source>
        <dbReference type="Proteomes" id="UP000610594"/>
    </source>
</evidence>
<dbReference type="RefSeq" id="WP_167240903.1">
    <property type="nucleotide sequence ID" value="NZ_WHJF01000183.1"/>
</dbReference>
<dbReference type="EMBL" id="WHJF01000183">
    <property type="protein sequence ID" value="NHZ66862.1"/>
    <property type="molecule type" value="Genomic_DNA"/>
</dbReference>
<reference evidence="2 3" key="1">
    <citation type="submission" date="2019-10" db="EMBL/GenBank/DDBJ databases">
        <title>Taxonomy of Antarctic Massilia spp.: description of Massilia rubra sp. nov., Massilia aquatica sp. nov., Massilia mucilaginosa sp. nov., Massilia frigida sp. nov. isolated from streams, lakes and regoliths.</title>
        <authorList>
            <person name="Holochova P."/>
            <person name="Sedlacek I."/>
            <person name="Kralova S."/>
            <person name="Maslanova I."/>
            <person name="Busse H.-J."/>
            <person name="Stankova E."/>
            <person name="Vrbovska V."/>
            <person name="Kovarovic V."/>
            <person name="Bartak M."/>
            <person name="Svec P."/>
            <person name="Pantucek R."/>
        </authorList>
    </citation>
    <scope>NUCLEOTIDE SEQUENCE [LARGE SCALE GENOMIC DNA]</scope>
    <source>
        <strain evidence="2 3">CCM 8694</strain>
    </source>
</reference>
<keyword evidence="3" id="KW-1185">Reference proteome</keyword>
<name>A0ABX0N4W1_9BURK</name>
<proteinExistence type="predicted"/>
<evidence type="ECO:0000256" key="1">
    <source>
        <dbReference type="SAM" id="SignalP"/>
    </source>
</evidence>
<sequence>MKKMLERLLPLLVAVTSSYAFAQEAHAMPQRVDFQMRTLNATGEKIEICDPKLIGCEIVIPGSKGHENYLTSQLPKDPLFYILSLRVIKVCNLVIPMAKMIDAPVMSQDNGISTYFLTISRKTYLRECGDNVEKTIIKKQKPIDGEKGNREK</sequence>
<feature type="signal peptide" evidence="1">
    <location>
        <begin position="1"/>
        <end position="22"/>
    </location>
</feature>
<protein>
    <submittedName>
        <fullName evidence="2">Uncharacterized protein</fullName>
    </submittedName>
</protein>
<accession>A0ABX0N4W1</accession>